<dbReference type="Pfam" id="PF02518">
    <property type="entry name" value="HATPase_c"/>
    <property type="match status" value="1"/>
</dbReference>
<comment type="subcellular location">
    <subcellularLocation>
        <location evidence="1">Cell membrane</location>
        <topology evidence="1">Multi-pass membrane protein</topology>
    </subcellularLocation>
</comment>
<keyword evidence="5 11" id="KW-0418">Kinase</keyword>
<dbReference type="InterPro" id="IPR029151">
    <property type="entry name" value="Sensor-like_sf"/>
</dbReference>
<dbReference type="EMBL" id="CP017253">
    <property type="protein sequence ID" value="AOR24335.1"/>
    <property type="molecule type" value="Genomic_DNA"/>
</dbReference>
<keyword evidence="12" id="KW-1185">Reference proteome</keyword>
<evidence type="ECO:0000313" key="12">
    <source>
        <dbReference type="Proteomes" id="UP000094652"/>
    </source>
</evidence>
<evidence type="ECO:0000313" key="11">
    <source>
        <dbReference type="EMBL" id="AOR24335.1"/>
    </source>
</evidence>
<dbReference type="STRING" id="394958.BGI42_11580"/>
<dbReference type="InterPro" id="IPR005467">
    <property type="entry name" value="His_kinase_dom"/>
</dbReference>
<dbReference type="Proteomes" id="UP000094652">
    <property type="component" value="Chromosome"/>
</dbReference>
<keyword evidence="7" id="KW-0902">Two-component regulatory system</keyword>
<dbReference type="InterPro" id="IPR003594">
    <property type="entry name" value="HATPase_dom"/>
</dbReference>
<dbReference type="InterPro" id="IPR033463">
    <property type="entry name" value="sCache_3"/>
</dbReference>
<feature type="domain" description="Histidine kinase" evidence="10">
    <location>
        <begin position="413"/>
        <end position="521"/>
    </location>
</feature>
<evidence type="ECO:0000259" key="10">
    <source>
        <dbReference type="PROSITE" id="PS50109"/>
    </source>
</evidence>
<reference evidence="12" key="1">
    <citation type="submission" date="2016-09" db="EMBL/GenBank/DDBJ databases">
        <title>Genomics of Clostridium taeniosporum, an organism which forms endospores with ribbon-like appendages.</title>
        <authorList>
            <person name="Walker J.R."/>
        </authorList>
    </citation>
    <scope>NUCLEOTIDE SEQUENCE [LARGE SCALE GENOMIC DNA]</scope>
    <source>
        <strain evidence="12">1/k</strain>
    </source>
</reference>
<dbReference type="Pfam" id="PF14689">
    <property type="entry name" value="SPOB_a"/>
    <property type="match status" value="1"/>
</dbReference>
<evidence type="ECO:0000256" key="3">
    <source>
        <dbReference type="ARBA" id="ARBA00022553"/>
    </source>
</evidence>
<dbReference type="KEGG" id="ctae:BGI42_11580"/>
<dbReference type="Gene3D" id="3.30.450.20">
    <property type="entry name" value="PAS domain"/>
    <property type="match status" value="2"/>
</dbReference>
<dbReference type="Gene3D" id="3.30.565.10">
    <property type="entry name" value="Histidine kinase-like ATPase, C-terminal domain"/>
    <property type="match status" value="1"/>
</dbReference>
<accession>A0A1D7XLU9</accession>
<dbReference type="Pfam" id="PF17203">
    <property type="entry name" value="sCache_3_2"/>
    <property type="match status" value="1"/>
</dbReference>
<evidence type="ECO:0000256" key="8">
    <source>
        <dbReference type="ARBA" id="ARBA00023136"/>
    </source>
</evidence>
<name>A0A1D7XLU9_9CLOT</name>
<evidence type="ECO:0000256" key="9">
    <source>
        <dbReference type="SAM" id="Phobius"/>
    </source>
</evidence>
<dbReference type="InterPro" id="IPR039506">
    <property type="entry name" value="SPOB_a"/>
</dbReference>
<keyword evidence="2" id="KW-1003">Cell membrane</keyword>
<dbReference type="InterPro" id="IPR036890">
    <property type="entry name" value="HATPase_C_sf"/>
</dbReference>
<evidence type="ECO:0000256" key="7">
    <source>
        <dbReference type="ARBA" id="ARBA00023012"/>
    </source>
</evidence>
<feature type="transmembrane region" description="Helical" evidence="9">
    <location>
        <begin position="178"/>
        <end position="197"/>
    </location>
</feature>
<dbReference type="OrthoDB" id="9792686at2"/>
<dbReference type="PROSITE" id="PS50109">
    <property type="entry name" value="HIS_KIN"/>
    <property type="match status" value="1"/>
</dbReference>
<dbReference type="SUPFAM" id="SSF55874">
    <property type="entry name" value="ATPase domain of HSP90 chaperone/DNA topoisomerase II/histidine kinase"/>
    <property type="match status" value="1"/>
</dbReference>
<keyword evidence="4 9" id="KW-0812">Transmembrane</keyword>
<keyword evidence="5 11" id="KW-0808">Transferase</keyword>
<evidence type="ECO:0000256" key="5">
    <source>
        <dbReference type="ARBA" id="ARBA00022777"/>
    </source>
</evidence>
<protein>
    <submittedName>
        <fullName evidence="11">Histidine kinase</fullName>
    </submittedName>
</protein>
<organism evidence="11 12">
    <name type="scientific">Clostridium taeniosporum</name>
    <dbReference type="NCBI Taxonomy" id="394958"/>
    <lineage>
        <taxon>Bacteria</taxon>
        <taxon>Bacillati</taxon>
        <taxon>Bacillota</taxon>
        <taxon>Clostridia</taxon>
        <taxon>Eubacteriales</taxon>
        <taxon>Clostridiaceae</taxon>
        <taxon>Clostridium</taxon>
    </lineage>
</organism>
<sequence>MKINIKRKITFEKQLIAIALLITSLPLILSYTNLLFSKLEDIENNTKTELQEIANYIGGSDLVKNKLEFRQNDYTIQKYTKDIIRNFKDIDIIVIADITGEKYSHLDENQIGEKFIGKDKKDVLESGEMYYSLMQGSMGKTLRWFQPIYNKDKQVGFVMVGKYYKDIVIINSKIKITYTIQFILILGIAIIASKLLAVKVKKAMHNMEPYEISKLYSEKKIILNTVNEGIIALNKNNEITEINRICYELIDGFDAEKVISKLEKYINSHDEFEMKEFIIQGKKLFISIKSIKNHKEYLGAVITLIDKNNISKLAKEITGVDQVIKNLRANVHEFKNNLYVILGLLQLKKYNDAEEYILKIRQIQKNNSDKFNNIDDYYVRALLLSRELVAKERKITLILTEESFLFENHKIVDSLDLITIIGNLIENAFEACSQSDKNNMFVKISLYEDDKIIEIQVEDNGIEINKDIRESIFNEGISSKGGERGTGLYLVKNRVELYNGKIEIDEFRHSKVFVIIISKGENE</sequence>
<dbReference type="AlphaFoldDB" id="A0A1D7XLU9"/>
<evidence type="ECO:0000256" key="4">
    <source>
        <dbReference type="ARBA" id="ARBA00022692"/>
    </source>
</evidence>
<gene>
    <name evidence="11" type="ORF">BGI42_11580</name>
</gene>
<keyword evidence="6 9" id="KW-1133">Transmembrane helix</keyword>
<dbReference type="SMART" id="SM00387">
    <property type="entry name" value="HATPase_c"/>
    <property type="match status" value="1"/>
</dbReference>
<dbReference type="Gene3D" id="1.10.287.130">
    <property type="match status" value="1"/>
</dbReference>
<dbReference type="GO" id="GO:0000155">
    <property type="term" value="F:phosphorelay sensor kinase activity"/>
    <property type="evidence" value="ECO:0007669"/>
    <property type="project" value="TreeGrafter"/>
</dbReference>
<dbReference type="PANTHER" id="PTHR43547">
    <property type="entry name" value="TWO-COMPONENT HISTIDINE KINASE"/>
    <property type="match status" value="1"/>
</dbReference>
<dbReference type="RefSeq" id="WP_069680467.1">
    <property type="nucleotide sequence ID" value="NZ_CP017253.2"/>
</dbReference>
<evidence type="ECO:0000256" key="1">
    <source>
        <dbReference type="ARBA" id="ARBA00004651"/>
    </source>
</evidence>
<keyword evidence="8 9" id="KW-0472">Membrane</keyword>
<proteinExistence type="predicted"/>
<keyword evidence="3" id="KW-0597">Phosphoprotein</keyword>
<evidence type="ECO:0000256" key="2">
    <source>
        <dbReference type="ARBA" id="ARBA00022475"/>
    </source>
</evidence>
<dbReference type="SUPFAM" id="SSF103190">
    <property type="entry name" value="Sensory domain-like"/>
    <property type="match status" value="1"/>
</dbReference>
<dbReference type="PANTHER" id="PTHR43547:SF10">
    <property type="entry name" value="SENSOR HISTIDINE KINASE DCUS"/>
    <property type="match status" value="1"/>
</dbReference>
<dbReference type="GO" id="GO:0005886">
    <property type="term" value="C:plasma membrane"/>
    <property type="evidence" value="ECO:0007669"/>
    <property type="project" value="UniProtKB-SubCell"/>
</dbReference>
<evidence type="ECO:0000256" key="6">
    <source>
        <dbReference type="ARBA" id="ARBA00022989"/>
    </source>
</evidence>